<evidence type="ECO:0000256" key="1">
    <source>
        <dbReference type="SAM" id="Phobius"/>
    </source>
</evidence>
<protein>
    <submittedName>
        <fullName evidence="2">Methionine/alanine import family NSS transporter small subunit</fullName>
    </submittedName>
</protein>
<feature type="transmembrane region" description="Helical" evidence="1">
    <location>
        <begin position="6"/>
        <end position="27"/>
    </location>
</feature>
<dbReference type="Proteomes" id="UP000309992">
    <property type="component" value="Unassembled WGS sequence"/>
</dbReference>
<gene>
    <name evidence="2" type="ORF">FCN18_32790</name>
</gene>
<evidence type="ECO:0000313" key="3">
    <source>
        <dbReference type="Proteomes" id="UP000309992"/>
    </source>
</evidence>
<accession>A0ABY2RV38</accession>
<dbReference type="Pfam" id="PF16951">
    <property type="entry name" value="MaAIMP_sms"/>
    <property type="match status" value="1"/>
</dbReference>
<reference evidence="2 3" key="1">
    <citation type="journal article" date="2015" name="Antonie Van Leeuwenhoek">
        <title>Prauserella endophytica sp. nov., an endophytic actinobacterium isolated from Tamarix taklamakanensis.</title>
        <authorList>
            <person name="Liu J.M."/>
            <person name="Habden X."/>
            <person name="Guo L."/>
            <person name="Tuo L."/>
            <person name="Jiang Z.K."/>
            <person name="Liu S.W."/>
            <person name="Liu X.F."/>
            <person name="Chen L."/>
            <person name="Li R.F."/>
            <person name="Zhang Y.Q."/>
            <person name="Sun C.H."/>
        </authorList>
    </citation>
    <scope>NUCLEOTIDE SEQUENCE [LARGE SCALE GENOMIC DNA]</scope>
    <source>
        <strain evidence="2 3">CGMCC 4.7182</strain>
    </source>
</reference>
<dbReference type="RefSeq" id="WP_112273722.1">
    <property type="nucleotide sequence ID" value="NZ_SWMS01000029.1"/>
</dbReference>
<organism evidence="2 3">
    <name type="scientific">Prauserella endophytica</name>
    <dbReference type="NCBI Taxonomy" id="1592324"/>
    <lineage>
        <taxon>Bacteria</taxon>
        <taxon>Bacillati</taxon>
        <taxon>Actinomycetota</taxon>
        <taxon>Actinomycetes</taxon>
        <taxon>Pseudonocardiales</taxon>
        <taxon>Pseudonocardiaceae</taxon>
        <taxon>Prauserella</taxon>
        <taxon>Prauserella coralliicola group</taxon>
    </lineage>
</organism>
<dbReference type="NCBIfam" id="NF033493">
    <property type="entry name" value="MetS_like_NSS"/>
    <property type="match status" value="1"/>
</dbReference>
<keyword evidence="1" id="KW-1133">Transmembrane helix</keyword>
<dbReference type="InterPro" id="IPR031596">
    <property type="entry name" value="MaAIMP_sms"/>
</dbReference>
<comment type="caution">
    <text evidence="2">The sequence shown here is derived from an EMBL/GenBank/DDBJ whole genome shotgun (WGS) entry which is preliminary data.</text>
</comment>
<name>A0ABY2RV38_9PSEU</name>
<keyword evidence="1" id="KW-0472">Membrane</keyword>
<proteinExistence type="predicted"/>
<evidence type="ECO:0000313" key="2">
    <source>
        <dbReference type="EMBL" id="TKG61819.1"/>
    </source>
</evidence>
<keyword evidence="3" id="KW-1185">Reference proteome</keyword>
<dbReference type="EMBL" id="SWMS01000029">
    <property type="protein sequence ID" value="TKG61819.1"/>
    <property type="molecule type" value="Genomic_DNA"/>
</dbReference>
<sequence length="38" mass="4193">MSTEAIVMLTVFAGLIWGGLALCLAHLRRHPDDSRPED</sequence>
<keyword evidence="1" id="KW-0812">Transmembrane</keyword>